<feature type="transmembrane region" description="Helical" evidence="1">
    <location>
        <begin position="92"/>
        <end position="115"/>
    </location>
</feature>
<feature type="transmembrane region" description="Helical" evidence="1">
    <location>
        <begin position="64"/>
        <end position="85"/>
    </location>
</feature>
<comment type="caution">
    <text evidence="2">The sequence shown here is derived from an EMBL/GenBank/DDBJ whole genome shotgun (WGS) entry which is preliminary data.</text>
</comment>
<accession>A0ABU8HG50</accession>
<dbReference type="Pfam" id="PF14329">
    <property type="entry name" value="DUF4386"/>
    <property type="match status" value="1"/>
</dbReference>
<keyword evidence="1" id="KW-0812">Transmembrane</keyword>
<gene>
    <name evidence="2" type="ORF">WAK64_14915</name>
</gene>
<dbReference type="RefSeq" id="WP_336587790.1">
    <property type="nucleotide sequence ID" value="NZ_JBBAXC010000012.1"/>
</dbReference>
<protein>
    <submittedName>
        <fullName evidence="2">DUF4386 domain-containing protein</fullName>
    </submittedName>
</protein>
<proteinExistence type="predicted"/>
<keyword evidence="1" id="KW-0472">Membrane</keyword>
<dbReference type="InterPro" id="IPR025495">
    <property type="entry name" value="DUF4386"/>
</dbReference>
<keyword evidence="1" id="KW-1133">Transmembrane helix</keyword>
<reference evidence="2 3" key="1">
    <citation type="journal article" date="2018" name="J. Microbiol.">
        <title>Bacillus spongiae sp. nov., isolated from sponge of Jeju Island.</title>
        <authorList>
            <person name="Lee G.E."/>
            <person name="Im W.T."/>
            <person name="Park J.S."/>
        </authorList>
    </citation>
    <scope>NUCLEOTIDE SEQUENCE [LARGE SCALE GENOMIC DNA]</scope>
    <source>
        <strain evidence="2 3">135PIL107-10</strain>
    </source>
</reference>
<evidence type="ECO:0000313" key="2">
    <source>
        <dbReference type="EMBL" id="MEI5908346.1"/>
    </source>
</evidence>
<feature type="transmembrane region" description="Helical" evidence="1">
    <location>
        <begin position="15"/>
        <end position="36"/>
    </location>
</feature>
<evidence type="ECO:0000313" key="3">
    <source>
        <dbReference type="Proteomes" id="UP001312865"/>
    </source>
</evidence>
<dbReference type="Proteomes" id="UP001312865">
    <property type="component" value="Unassembled WGS sequence"/>
</dbReference>
<keyword evidence="3" id="KW-1185">Reference proteome</keyword>
<dbReference type="EMBL" id="JBBAXC010000012">
    <property type="protein sequence ID" value="MEI5908346.1"/>
    <property type="molecule type" value="Genomic_DNA"/>
</dbReference>
<feature type="transmembrane region" description="Helical" evidence="1">
    <location>
        <begin position="205"/>
        <end position="230"/>
    </location>
</feature>
<feature type="transmembrane region" description="Helical" evidence="1">
    <location>
        <begin position="177"/>
        <end position="199"/>
    </location>
</feature>
<evidence type="ECO:0000256" key="1">
    <source>
        <dbReference type="SAM" id="Phobius"/>
    </source>
</evidence>
<name>A0ABU8HG50_9BACI</name>
<organism evidence="2 3">
    <name type="scientific">Bacillus spongiae</name>
    <dbReference type="NCBI Taxonomy" id="2683610"/>
    <lineage>
        <taxon>Bacteria</taxon>
        <taxon>Bacillati</taxon>
        <taxon>Bacillota</taxon>
        <taxon>Bacilli</taxon>
        <taxon>Bacillales</taxon>
        <taxon>Bacillaceae</taxon>
        <taxon>Bacillus</taxon>
    </lineage>
</organism>
<feature type="transmembrane region" description="Helical" evidence="1">
    <location>
        <begin position="150"/>
        <end position="170"/>
    </location>
</feature>
<sequence length="239" mass="26595">MKFLQEDTNFLRHSAIIAGVSLLIMTLAAFFSYGYVHSSLINPDNPLATLNNIEASAHLFKAGIFGWFVILITDILVSWAFYLFLKPLHKGFAVLAAWLRLMYTAILAIALSNLLQVVELVSYRGELFNESQITLASQVFMSIRTFESTWAFGLIVFGMHLLIVGIVVINTKTVPKVISILLIAGGVSYILIQLLIVFFPTFDNVITILEIILSIPMTIGELGFGVWLLIKGGKTPFRH</sequence>